<organism evidence="5">
    <name type="scientific">Anisakis simplex</name>
    <name type="common">Herring worm</name>
    <dbReference type="NCBI Taxonomy" id="6269"/>
    <lineage>
        <taxon>Eukaryota</taxon>
        <taxon>Metazoa</taxon>
        <taxon>Ecdysozoa</taxon>
        <taxon>Nematoda</taxon>
        <taxon>Chromadorea</taxon>
        <taxon>Rhabditida</taxon>
        <taxon>Spirurina</taxon>
        <taxon>Ascaridomorpha</taxon>
        <taxon>Ascaridoidea</taxon>
        <taxon>Anisakidae</taxon>
        <taxon>Anisakis</taxon>
        <taxon>Anisakis simplex complex</taxon>
    </lineage>
</organism>
<evidence type="ECO:0000256" key="1">
    <source>
        <dbReference type="ARBA" id="ARBA00022692"/>
    </source>
</evidence>
<proteinExistence type="inferred from homology"/>
<keyword evidence="4" id="KW-0813">Transport</keyword>
<dbReference type="PANTHER" id="PTHR12483">
    <property type="entry name" value="SOLUTE CARRIER FAMILY 31 COPPER TRANSPORTERS"/>
    <property type="match status" value="1"/>
</dbReference>
<reference evidence="5" key="1">
    <citation type="submission" date="2017-02" db="UniProtKB">
        <authorList>
            <consortium name="WormBaseParasite"/>
        </authorList>
    </citation>
    <scope>IDENTIFICATION</scope>
</reference>
<evidence type="ECO:0000256" key="3">
    <source>
        <dbReference type="ARBA" id="ARBA00023136"/>
    </source>
</evidence>
<comment type="similarity">
    <text evidence="4">Belongs to the copper transporter (Ctr) (TC 1.A.56) family. SLC31A subfamily.</text>
</comment>
<keyword evidence="3 4" id="KW-0472">Membrane</keyword>
<keyword evidence="2 4" id="KW-1133">Transmembrane helix</keyword>
<feature type="transmembrane region" description="Helical" evidence="4">
    <location>
        <begin position="6"/>
        <end position="35"/>
    </location>
</feature>
<dbReference type="GO" id="GO:0005375">
    <property type="term" value="F:copper ion transmembrane transporter activity"/>
    <property type="evidence" value="ECO:0007669"/>
    <property type="project" value="UniProtKB-UniRule"/>
</dbReference>
<evidence type="ECO:0000256" key="4">
    <source>
        <dbReference type="RuleBase" id="RU367022"/>
    </source>
</evidence>
<dbReference type="AlphaFoldDB" id="A0A0M3JHG6"/>
<dbReference type="Pfam" id="PF04145">
    <property type="entry name" value="Ctr"/>
    <property type="match status" value="1"/>
</dbReference>
<keyword evidence="4" id="KW-0406">Ion transport</keyword>
<keyword evidence="1 4" id="KW-0812">Transmembrane</keyword>
<evidence type="ECO:0000313" key="5">
    <source>
        <dbReference type="WBParaSite" id="ASIM_0000707901-mRNA-1"/>
    </source>
</evidence>
<name>A0A0M3JHG6_ANISI</name>
<evidence type="ECO:0000256" key="2">
    <source>
        <dbReference type="ARBA" id="ARBA00022989"/>
    </source>
</evidence>
<protein>
    <recommendedName>
        <fullName evidence="4">Copper transport protein</fullName>
    </recommendedName>
</protein>
<comment type="subcellular location">
    <subcellularLocation>
        <location evidence="4">Membrane</location>
        <topology evidence="4">Multi-pass membrane protein</topology>
    </subcellularLocation>
</comment>
<dbReference type="PANTHER" id="PTHR12483:SF115">
    <property type="entry name" value="COPPER TRANSPORT PROTEIN"/>
    <property type="match status" value="1"/>
</dbReference>
<dbReference type="InterPro" id="IPR007274">
    <property type="entry name" value="Cop_transporter"/>
</dbReference>
<dbReference type="GO" id="GO:0016020">
    <property type="term" value="C:membrane"/>
    <property type="evidence" value="ECO:0007669"/>
    <property type="project" value="UniProtKB-SubCell"/>
</dbReference>
<sequence length="54" mass="6117">LQIILSYVLMLVFMTFSIWLGIAVTLGVAFGYYIFGYRSPAAKQIREKTSTQLP</sequence>
<dbReference type="WBParaSite" id="ASIM_0000707901-mRNA-1">
    <property type="protein sequence ID" value="ASIM_0000707901-mRNA-1"/>
    <property type="gene ID" value="ASIM_0000707901"/>
</dbReference>
<accession>A0A0M3JHG6</accession>
<keyword evidence="4" id="KW-0187">Copper transport</keyword>
<keyword evidence="4" id="KW-0186">Copper</keyword>